<feature type="transmembrane region" description="Helical" evidence="12">
    <location>
        <begin position="377"/>
        <end position="398"/>
    </location>
</feature>
<keyword evidence="8" id="KW-0325">Glycoprotein</keyword>
<keyword evidence="3 12" id="KW-0812">Transmembrane</keyword>
<reference evidence="15 16" key="1">
    <citation type="submission" date="2024-01" db="EMBL/GenBank/DDBJ databases">
        <title>Genome assemblies of Stephania.</title>
        <authorList>
            <person name="Yang L."/>
        </authorList>
    </citation>
    <scope>NUCLEOTIDE SEQUENCE [LARGE SCALE GENOMIC DNA]</scope>
    <source>
        <strain evidence="15">JXDWG</strain>
        <tissue evidence="15">Leaf</tissue>
    </source>
</reference>
<evidence type="ECO:0000256" key="12">
    <source>
        <dbReference type="SAM" id="Phobius"/>
    </source>
</evidence>
<keyword evidence="2" id="KW-0813">Transport</keyword>
<evidence type="ECO:0000256" key="10">
    <source>
        <dbReference type="ARBA" id="ARBA00023303"/>
    </source>
</evidence>
<dbReference type="Gene3D" id="3.40.50.2300">
    <property type="match status" value="2"/>
</dbReference>
<comment type="caution">
    <text evidence="15">The sequence shown here is derived from an EMBL/GenBank/DDBJ whole genome shotgun (WGS) entry which is preliminary data.</text>
</comment>
<feature type="signal peptide" evidence="13">
    <location>
        <begin position="1"/>
        <end position="15"/>
    </location>
</feature>
<evidence type="ECO:0000256" key="1">
    <source>
        <dbReference type="ARBA" id="ARBA00004141"/>
    </source>
</evidence>
<dbReference type="SUPFAM" id="SSF53822">
    <property type="entry name" value="Periplasmic binding protein-like I"/>
    <property type="match status" value="1"/>
</dbReference>
<evidence type="ECO:0000256" key="8">
    <source>
        <dbReference type="ARBA" id="ARBA00023180"/>
    </source>
</evidence>
<keyword evidence="9" id="KW-1071">Ligand-gated ion channel</keyword>
<keyword evidence="6 12" id="KW-0472">Membrane</keyword>
<comment type="subcellular location">
    <subcellularLocation>
        <location evidence="1">Membrane</location>
        <topology evidence="1">Multi-pass membrane protein</topology>
    </subcellularLocation>
</comment>
<evidence type="ECO:0000256" key="3">
    <source>
        <dbReference type="ARBA" id="ARBA00022692"/>
    </source>
</evidence>
<keyword evidence="16" id="KW-1185">Reference proteome</keyword>
<gene>
    <name evidence="15" type="ORF">Scep_028115</name>
</gene>
<proteinExistence type="predicted"/>
<evidence type="ECO:0000256" key="2">
    <source>
        <dbReference type="ARBA" id="ARBA00022448"/>
    </source>
</evidence>
<feature type="domain" description="Ionotropic glutamate receptor C-terminal" evidence="14">
    <location>
        <begin position="350"/>
        <end position="540"/>
    </location>
</feature>
<protein>
    <recommendedName>
        <fullName evidence="14">Ionotropic glutamate receptor C-terminal domain-containing protein</fullName>
    </recommendedName>
</protein>
<keyword evidence="4 12" id="KW-1133">Transmembrane helix</keyword>
<evidence type="ECO:0000256" key="5">
    <source>
        <dbReference type="ARBA" id="ARBA00023065"/>
    </source>
</evidence>
<dbReference type="Pfam" id="PF01094">
    <property type="entry name" value="ANF_receptor"/>
    <property type="match status" value="1"/>
</dbReference>
<dbReference type="PANTHER" id="PTHR34836:SF9">
    <property type="entry name" value="RECEPTOR LIGAND BINDING REGION DOMAIN-CONTAINING PROTEIN"/>
    <property type="match status" value="1"/>
</dbReference>
<dbReference type="InterPro" id="IPR015683">
    <property type="entry name" value="Ionotropic_Glu_rcpt"/>
</dbReference>
<evidence type="ECO:0000259" key="14">
    <source>
        <dbReference type="SMART" id="SM00079"/>
    </source>
</evidence>
<dbReference type="InterPro" id="IPR001320">
    <property type="entry name" value="Iontro_rcpt_C"/>
</dbReference>
<dbReference type="Pfam" id="PF00060">
    <property type="entry name" value="Lig_chan"/>
    <property type="match status" value="1"/>
</dbReference>
<evidence type="ECO:0000256" key="13">
    <source>
        <dbReference type="SAM" id="SignalP"/>
    </source>
</evidence>
<evidence type="ECO:0000313" key="15">
    <source>
        <dbReference type="EMBL" id="KAK9089033.1"/>
    </source>
</evidence>
<dbReference type="Proteomes" id="UP001419268">
    <property type="component" value="Unassembled WGS sequence"/>
</dbReference>
<dbReference type="InterPro" id="IPR023214">
    <property type="entry name" value="HAD_sf"/>
</dbReference>
<feature type="transmembrane region" description="Helical" evidence="12">
    <location>
        <begin position="345"/>
        <end position="365"/>
    </location>
</feature>
<organism evidence="15 16">
    <name type="scientific">Stephania cephalantha</name>
    <dbReference type="NCBI Taxonomy" id="152367"/>
    <lineage>
        <taxon>Eukaryota</taxon>
        <taxon>Viridiplantae</taxon>
        <taxon>Streptophyta</taxon>
        <taxon>Embryophyta</taxon>
        <taxon>Tracheophyta</taxon>
        <taxon>Spermatophyta</taxon>
        <taxon>Magnoliopsida</taxon>
        <taxon>Ranunculales</taxon>
        <taxon>Menispermaceae</taxon>
        <taxon>Menispermoideae</taxon>
        <taxon>Cissampelideae</taxon>
        <taxon>Stephania</taxon>
    </lineage>
</organism>
<dbReference type="Gene3D" id="3.40.50.1000">
    <property type="entry name" value="HAD superfamily/HAD-like"/>
    <property type="match status" value="1"/>
</dbReference>
<evidence type="ECO:0000256" key="4">
    <source>
        <dbReference type="ARBA" id="ARBA00022989"/>
    </source>
</evidence>
<dbReference type="InterPro" id="IPR028082">
    <property type="entry name" value="Peripla_BP_I"/>
</dbReference>
<keyword evidence="7" id="KW-0675">Receptor</keyword>
<dbReference type="EMBL" id="JBBNAG010000012">
    <property type="protein sequence ID" value="KAK9089033.1"/>
    <property type="molecule type" value="Genomic_DNA"/>
</dbReference>
<feature type="chain" id="PRO_5042946782" description="Ionotropic glutamate receptor C-terminal domain-containing protein" evidence="13">
    <location>
        <begin position="16"/>
        <end position="711"/>
    </location>
</feature>
<evidence type="ECO:0000313" key="16">
    <source>
        <dbReference type="Proteomes" id="UP001419268"/>
    </source>
</evidence>
<evidence type="ECO:0000256" key="11">
    <source>
        <dbReference type="SAM" id="MobiDB-lite"/>
    </source>
</evidence>
<dbReference type="AlphaFoldDB" id="A0AAP0EGN7"/>
<evidence type="ECO:0000256" key="6">
    <source>
        <dbReference type="ARBA" id="ARBA00023136"/>
    </source>
</evidence>
<dbReference type="InterPro" id="IPR001828">
    <property type="entry name" value="ANF_lig-bd_rcpt"/>
</dbReference>
<dbReference type="GO" id="GO:0015276">
    <property type="term" value="F:ligand-gated monoatomic ion channel activity"/>
    <property type="evidence" value="ECO:0007669"/>
    <property type="project" value="InterPro"/>
</dbReference>
<dbReference type="SMART" id="SM00079">
    <property type="entry name" value="PBPe"/>
    <property type="match status" value="1"/>
</dbReference>
<name>A0AAP0EGN7_9MAGN</name>
<evidence type="ECO:0000256" key="9">
    <source>
        <dbReference type="ARBA" id="ARBA00023286"/>
    </source>
</evidence>
<dbReference type="GO" id="GO:0016020">
    <property type="term" value="C:membrane"/>
    <property type="evidence" value="ECO:0007669"/>
    <property type="project" value="UniProtKB-SubCell"/>
</dbReference>
<keyword evidence="5" id="KW-0406">Ion transport</keyword>
<sequence>MQCRVFIVHTSLALATNLFVKAKHLRMLENEYVWITTNGITDILDSVRESIFSSMQGVVGVRNYYPKNTSEFRDFLSRFRSRFHPEHPFESISKFGISRLEAYDAVWAVAIAMEEKEISNTRTMCNSTDKMSTGGGISLSGRSLLNRITSSDFDGLTGEFLFTQLGNLPPFQTFEIINVVGKSYRELGYWMEGYVFFEYFNGESIINNSTSMGVLGQVSWPGGPWFIPRGWALPTTENPLRIGVPAQTTFEQFVNVRKDGPGNDTSVNGFPLTSSKQLLSSYLITYHTSSSLLKGPRILWCFELVQRSILATLKSFNFIHRIQILAYDKRRVPNKAWLFLKPFTMAMWGCTGVVTLYNGMVVMLIEKKLKFKGFAWNQLGVLIWLSFTTLFSLHALVISQSYTASLTSMLTIRRIDAPMVTIESLRRSNAMVGCDGNSFVVKYLETALDPKNIKKMNLGDEYPLALKNGEIEAALLEVPYLKFLLSKYYGCSLVAGQAVKVGGFGFVFPKGSPMLPDISEAVLKVSKSGKLRDLENALASSFNCFTSESDSSDHDSFKPNSFWGLFGITLGDQLAIAKETGRRLGMGANMYPSMYLLGEHKDGSISTLPIDELIEKTDGFAGVFPGWLSSKGDVGRRPGLHRPAVDDERCTTSNGSETELLYSVSDPLLIRDGSETEYNNSVSDPDGSETESNNSVSDPLLIRDGINAFRL</sequence>
<accession>A0AAP0EGN7</accession>
<keyword evidence="13" id="KW-0732">Signal</keyword>
<evidence type="ECO:0000256" key="7">
    <source>
        <dbReference type="ARBA" id="ARBA00023170"/>
    </source>
</evidence>
<dbReference type="SUPFAM" id="SSF53850">
    <property type="entry name" value="Periplasmic binding protein-like II"/>
    <property type="match status" value="1"/>
</dbReference>
<dbReference type="Gene3D" id="3.40.190.10">
    <property type="entry name" value="Periplasmic binding protein-like II"/>
    <property type="match status" value="2"/>
</dbReference>
<keyword evidence="10" id="KW-0407">Ion channel</keyword>
<dbReference type="PANTHER" id="PTHR34836">
    <property type="entry name" value="OS06G0188250 PROTEIN"/>
    <property type="match status" value="1"/>
</dbReference>
<feature type="region of interest" description="Disordered" evidence="11">
    <location>
        <begin position="675"/>
        <end position="698"/>
    </location>
</feature>